<proteinExistence type="inferred from homology"/>
<dbReference type="InterPro" id="IPR039425">
    <property type="entry name" value="RNA_pol_sigma-70-like"/>
</dbReference>
<sequence>MKGKIAKLHGRIAIYNKSKKEDLCIVLIRLIDYDMEKMEFTQGILAMEQDLRRFAYKLTSNRDSANDLVQDCVLQALDNREKFTHAKNLKGWMYTIMRNIFINNYRRAVREMNIIDDNYSIHQQSLIEDEDSDRFETAYDMKHLYKVIHSIPEEMKVPFQMFVAGFKYREIAEKLNLPMGTVKSRLFFIRKRLKEELKDFS</sequence>
<accession>U2E1V3</accession>
<comment type="caution">
    <text evidence="7">The sequence shown here is derived from an EMBL/GenBank/DDBJ whole genome shotgun (WGS) entry which is preliminary data.</text>
</comment>
<dbReference type="Gene3D" id="1.10.10.10">
    <property type="entry name" value="Winged helix-like DNA-binding domain superfamily/Winged helix DNA-binding domain"/>
    <property type="match status" value="1"/>
</dbReference>
<feature type="domain" description="RNA polymerase sigma factor 70 region 4 type 2" evidence="6">
    <location>
        <begin position="144"/>
        <end position="193"/>
    </location>
</feature>
<dbReference type="HOGENOM" id="CLU_047691_1_4_10"/>
<dbReference type="PANTHER" id="PTHR43133">
    <property type="entry name" value="RNA POLYMERASE ECF-TYPE SIGMA FACTO"/>
    <property type="match status" value="1"/>
</dbReference>
<keyword evidence="4" id="KW-0804">Transcription</keyword>
<dbReference type="GO" id="GO:0006352">
    <property type="term" value="P:DNA-templated transcription initiation"/>
    <property type="evidence" value="ECO:0007669"/>
    <property type="project" value="InterPro"/>
</dbReference>
<keyword evidence="2" id="KW-0805">Transcription regulation</keyword>
<dbReference type="EMBL" id="AWSV01000057">
    <property type="protein sequence ID" value="ERI86241.1"/>
    <property type="molecule type" value="Genomic_DNA"/>
</dbReference>
<dbReference type="InterPro" id="IPR013249">
    <property type="entry name" value="RNA_pol_sigma70_r4_t2"/>
</dbReference>
<dbReference type="Pfam" id="PF08281">
    <property type="entry name" value="Sigma70_r4_2"/>
    <property type="match status" value="1"/>
</dbReference>
<feature type="domain" description="RNA polymerase sigma-70 region 2" evidence="5">
    <location>
        <begin position="48"/>
        <end position="110"/>
    </location>
</feature>
<dbReference type="GO" id="GO:0016987">
    <property type="term" value="F:sigma factor activity"/>
    <property type="evidence" value="ECO:0007669"/>
    <property type="project" value="UniProtKB-KW"/>
</dbReference>
<reference evidence="7 8" key="1">
    <citation type="submission" date="2013-08" db="EMBL/GenBank/DDBJ databases">
        <authorList>
            <person name="Weinstock G."/>
            <person name="Sodergren E."/>
            <person name="Wylie T."/>
            <person name="Fulton L."/>
            <person name="Fulton R."/>
            <person name="Fronick C."/>
            <person name="O'Laughlin M."/>
            <person name="Godfrey J."/>
            <person name="Miner T."/>
            <person name="Herter B."/>
            <person name="Appelbaum E."/>
            <person name="Cordes M."/>
            <person name="Lek S."/>
            <person name="Wollam A."/>
            <person name="Pepin K.H."/>
            <person name="Palsikar V.B."/>
            <person name="Mitreva M."/>
            <person name="Wilson R.K."/>
        </authorList>
    </citation>
    <scope>NUCLEOTIDE SEQUENCE [LARGE SCALE GENOMIC DNA]</scope>
    <source>
        <strain evidence="7 8">F0041</strain>
    </source>
</reference>
<dbReference type="NCBIfam" id="TIGR02937">
    <property type="entry name" value="sigma70-ECF"/>
    <property type="match status" value="1"/>
</dbReference>
<evidence type="ECO:0000256" key="4">
    <source>
        <dbReference type="ARBA" id="ARBA00023163"/>
    </source>
</evidence>
<evidence type="ECO:0000259" key="6">
    <source>
        <dbReference type="Pfam" id="PF08281"/>
    </source>
</evidence>
<dbReference type="PATRIC" id="fig|1321819.3.peg.978"/>
<dbReference type="GO" id="GO:0003677">
    <property type="term" value="F:DNA binding"/>
    <property type="evidence" value="ECO:0007669"/>
    <property type="project" value="InterPro"/>
</dbReference>
<name>U2E1V3_9BACE</name>
<comment type="similarity">
    <text evidence="1">Belongs to the sigma-70 factor family. ECF subfamily.</text>
</comment>
<evidence type="ECO:0000256" key="1">
    <source>
        <dbReference type="ARBA" id="ARBA00010641"/>
    </source>
</evidence>
<dbReference type="InterPro" id="IPR014284">
    <property type="entry name" value="RNA_pol_sigma-70_dom"/>
</dbReference>
<dbReference type="Pfam" id="PF04542">
    <property type="entry name" value="Sigma70_r2"/>
    <property type="match status" value="1"/>
</dbReference>
<evidence type="ECO:0000259" key="5">
    <source>
        <dbReference type="Pfam" id="PF04542"/>
    </source>
</evidence>
<evidence type="ECO:0000313" key="7">
    <source>
        <dbReference type="EMBL" id="ERI86241.1"/>
    </source>
</evidence>
<dbReference type="InterPro" id="IPR013324">
    <property type="entry name" value="RNA_pol_sigma_r3/r4-like"/>
</dbReference>
<dbReference type="InterPro" id="IPR007627">
    <property type="entry name" value="RNA_pol_sigma70_r2"/>
</dbReference>
<dbReference type="Gene3D" id="1.10.1740.10">
    <property type="match status" value="1"/>
</dbReference>
<evidence type="ECO:0000256" key="3">
    <source>
        <dbReference type="ARBA" id="ARBA00023082"/>
    </source>
</evidence>
<dbReference type="SUPFAM" id="SSF88946">
    <property type="entry name" value="Sigma2 domain of RNA polymerase sigma factors"/>
    <property type="match status" value="1"/>
</dbReference>
<keyword evidence="3" id="KW-0731">Sigma factor</keyword>
<dbReference type="AlphaFoldDB" id="U2E1V3"/>
<dbReference type="InterPro" id="IPR036388">
    <property type="entry name" value="WH-like_DNA-bd_sf"/>
</dbReference>
<evidence type="ECO:0000313" key="8">
    <source>
        <dbReference type="Proteomes" id="UP000016496"/>
    </source>
</evidence>
<organism evidence="7 8">
    <name type="scientific">Bacteroides pyogenes F0041</name>
    <dbReference type="NCBI Taxonomy" id="1321819"/>
    <lineage>
        <taxon>Bacteria</taxon>
        <taxon>Pseudomonadati</taxon>
        <taxon>Bacteroidota</taxon>
        <taxon>Bacteroidia</taxon>
        <taxon>Bacteroidales</taxon>
        <taxon>Bacteroidaceae</taxon>
        <taxon>Bacteroides</taxon>
    </lineage>
</organism>
<dbReference type="InterPro" id="IPR013325">
    <property type="entry name" value="RNA_pol_sigma_r2"/>
</dbReference>
<dbReference type="Proteomes" id="UP000016496">
    <property type="component" value="Unassembled WGS sequence"/>
</dbReference>
<evidence type="ECO:0000256" key="2">
    <source>
        <dbReference type="ARBA" id="ARBA00023015"/>
    </source>
</evidence>
<dbReference type="SUPFAM" id="SSF88659">
    <property type="entry name" value="Sigma3 and sigma4 domains of RNA polymerase sigma factors"/>
    <property type="match status" value="1"/>
</dbReference>
<dbReference type="PANTHER" id="PTHR43133:SF25">
    <property type="entry name" value="RNA POLYMERASE SIGMA FACTOR RFAY-RELATED"/>
    <property type="match status" value="1"/>
</dbReference>
<protein>
    <submittedName>
        <fullName evidence="7">Sigma-70 region 2</fullName>
    </submittedName>
</protein>
<gene>
    <name evidence="7" type="ORF">HMPREF1981_01063</name>
</gene>